<evidence type="ECO:0000313" key="1">
    <source>
        <dbReference type="EMBL" id="VAI70602.1"/>
    </source>
</evidence>
<dbReference type="AlphaFoldDB" id="A0A9R1BJ82"/>
<name>A0A9R1BJ82_TRITD</name>
<sequence length="64" mass="7385">MLMASHTDTVVSSLNLAPESNGLHRLIHHYFSPRMLLQMLASWTQSDEETGDLRIHRSPEYLYS</sequence>
<reference evidence="1 2" key="1">
    <citation type="submission" date="2017-09" db="EMBL/GenBank/DDBJ databases">
        <authorList>
            <consortium name="International Durum Wheat Genome Sequencing Consortium (IDWGSC)"/>
            <person name="Milanesi L."/>
        </authorList>
    </citation>
    <scope>NUCLEOTIDE SEQUENCE [LARGE SCALE GENOMIC DNA]</scope>
    <source>
        <strain evidence="2">cv. Svevo</strain>
    </source>
</reference>
<organism evidence="1 2">
    <name type="scientific">Triticum turgidum subsp. durum</name>
    <name type="common">Durum wheat</name>
    <name type="synonym">Triticum durum</name>
    <dbReference type="NCBI Taxonomy" id="4567"/>
    <lineage>
        <taxon>Eukaryota</taxon>
        <taxon>Viridiplantae</taxon>
        <taxon>Streptophyta</taxon>
        <taxon>Embryophyta</taxon>
        <taxon>Tracheophyta</taxon>
        <taxon>Spermatophyta</taxon>
        <taxon>Magnoliopsida</taxon>
        <taxon>Liliopsida</taxon>
        <taxon>Poales</taxon>
        <taxon>Poaceae</taxon>
        <taxon>BOP clade</taxon>
        <taxon>Pooideae</taxon>
        <taxon>Triticodae</taxon>
        <taxon>Triticeae</taxon>
        <taxon>Triticinae</taxon>
        <taxon>Triticum</taxon>
    </lineage>
</organism>
<keyword evidence="2" id="KW-1185">Reference proteome</keyword>
<dbReference type="Proteomes" id="UP000324705">
    <property type="component" value="Chromosome 7A"/>
</dbReference>
<dbReference type="Gramene" id="TRITD7Av1G035240.1">
    <property type="protein sequence ID" value="TRITD7Av1G035240.1"/>
    <property type="gene ID" value="TRITD7Av1G035240"/>
</dbReference>
<evidence type="ECO:0000313" key="2">
    <source>
        <dbReference type="Proteomes" id="UP000324705"/>
    </source>
</evidence>
<accession>A0A9R1BJ82</accession>
<proteinExistence type="predicted"/>
<protein>
    <submittedName>
        <fullName evidence="1">Uncharacterized protein</fullName>
    </submittedName>
</protein>
<dbReference type="EMBL" id="LT934123">
    <property type="protein sequence ID" value="VAI70602.1"/>
    <property type="molecule type" value="Genomic_DNA"/>
</dbReference>
<gene>
    <name evidence="1" type="ORF">TRITD_7Av1G035240</name>
</gene>